<keyword evidence="2" id="KW-1185">Reference proteome</keyword>
<organism evidence="1 2">
    <name type="scientific">Strigamia maritima</name>
    <name type="common">European centipede</name>
    <name type="synonym">Geophilus maritimus</name>
    <dbReference type="NCBI Taxonomy" id="126957"/>
    <lineage>
        <taxon>Eukaryota</taxon>
        <taxon>Metazoa</taxon>
        <taxon>Ecdysozoa</taxon>
        <taxon>Arthropoda</taxon>
        <taxon>Myriapoda</taxon>
        <taxon>Chilopoda</taxon>
        <taxon>Pleurostigmophora</taxon>
        <taxon>Geophilomorpha</taxon>
        <taxon>Linotaeniidae</taxon>
        <taxon>Strigamia</taxon>
    </lineage>
</organism>
<dbReference type="InterPro" id="IPR000358">
    <property type="entry name" value="RNR_small_fam"/>
</dbReference>
<dbReference type="GO" id="GO:0005829">
    <property type="term" value="C:cytosol"/>
    <property type="evidence" value="ECO:0007669"/>
    <property type="project" value="TreeGrafter"/>
</dbReference>
<dbReference type="EnsemblMetazoa" id="SMAR004907-RA">
    <property type="protein sequence ID" value="SMAR004907-PA"/>
    <property type="gene ID" value="SMAR004907"/>
</dbReference>
<dbReference type="PhylomeDB" id="T1IUS8"/>
<dbReference type="GO" id="GO:0009263">
    <property type="term" value="P:deoxyribonucleotide biosynthetic process"/>
    <property type="evidence" value="ECO:0007669"/>
    <property type="project" value="InterPro"/>
</dbReference>
<dbReference type="GO" id="GO:0004748">
    <property type="term" value="F:ribonucleoside-diphosphate reductase activity, thioredoxin disulfide as acceptor"/>
    <property type="evidence" value="ECO:0007669"/>
    <property type="project" value="TreeGrafter"/>
</dbReference>
<reference evidence="2" key="1">
    <citation type="submission" date="2011-05" db="EMBL/GenBank/DDBJ databases">
        <authorList>
            <person name="Richards S.R."/>
            <person name="Qu J."/>
            <person name="Jiang H."/>
            <person name="Jhangiani S.N."/>
            <person name="Agravi P."/>
            <person name="Goodspeed R."/>
            <person name="Gross S."/>
            <person name="Mandapat C."/>
            <person name="Jackson L."/>
            <person name="Mathew T."/>
            <person name="Pu L."/>
            <person name="Thornton R."/>
            <person name="Saada N."/>
            <person name="Wilczek-Boney K.B."/>
            <person name="Lee S."/>
            <person name="Kovar C."/>
            <person name="Wu Y."/>
            <person name="Scherer S.E."/>
            <person name="Worley K.C."/>
            <person name="Muzny D.M."/>
            <person name="Gibbs R."/>
        </authorList>
    </citation>
    <scope>NUCLEOTIDE SEQUENCE</scope>
    <source>
        <strain evidence="2">Brora</strain>
    </source>
</reference>
<dbReference type="eggNOG" id="ENOG502R501">
    <property type="taxonomic scope" value="Eukaryota"/>
</dbReference>
<accession>T1IUS8</accession>
<evidence type="ECO:0000313" key="2">
    <source>
        <dbReference type="Proteomes" id="UP000014500"/>
    </source>
</evidence>
<dbReference type="OMA" id="XETALSA"/>
<proteinExistence type="predicted"/>
<evidence type="ECO:0000313" key="1">
    <source>
        <dbReference type="EnsemblMetazoa" id="SMAR004907-PA"/>
    </source>
</evidence>
<dbReference type="Proteomes" id="UP000014500">
    <property type="component" value="Unassembled WGS sequence"/>
</dbReference>
<dbReference type="STRING" id="126957.T1IUS8"/>
<dbReference type="PANTHER" id="PTHR23409:SF21">
    <property type="entry name" value="CAPSID PROTEIN"/>
    <property type="match status" value="1"/>
</dbReference>
<dbReference type="AlphaFoldDB" id="T1IUS8"/>
<sequence>MCVKVKVKKGDGSNLDETTSVTTTNLFLSSLFSQVELSLNDCLVSSSSGNSYPYHAILETLLNFGHNAKNNQQQASGFFKDDSLAMNDVTVGGQKLRTALIKESRTWDLSGKLHCDLFNQPLYIINGLDLRLKMTRTSEQFYLLTSDANASFITKIIDVSLSVRRVTPTNTTLIVHSKLLQTTNVKYRIKRTEVKVFTIPQGNAQQTIENAMIGIRPKRVTLRMVKNSSFLGNYKKNPFAFEHNTLNYLAVQLDNQTYPSPPYQPNFETLKIAREHHRLFSNMGRFDRDSDIDITSTDFAGGYAIFPIDPTPNFNASDPNYFSLVKSSSIQIDIRFAHTLTTSTNLIVLAEYESIIEVDRMRQVHKSF</sequence>
<dbReference type="EMBL" id="JH431556">
    <property type="status" value="NOT_ANNOTATED_CDS"/>
    <property type="molecule type" value="Genomic_DNA"/>
</dbReference>
<dbReference type="PANTHER" id="PTHR23409">
    <property type="entry name" value="RIBONUCLEOSIDE-DIPHOSPHATE REDUCTASE SMALL CHAIN"/>
    <property type="match status" value="1"/>
</dbReference>
<dbReference type="HOGENOM" id="CLU_021119_2_1_1"/>
<name>T1IUS8_STRMM</name>
<reference evidence="1" key="2">
    <citation type="submission" date="2015-02" db="UniProtKB">
        <authorList>
            <consortium name="EnsemblMetazoa"/>
        </authorList>
    </citation>
    <scope>IDENTIFICATION</scope>
</reference>
<protein>
    <submittedName>
        <fullName evidence="1">Uncharacterized protein</fullName>
    </submittedName>
</protein>